<keyword evidence="2" id="KW-0472">Membrane</keyword>
<feature type="transmembrane region" description="Helical" evidence="2">
    <location>
        <begin position="139"/>
        <end position="161"/>
    </location>
</feature>
<accession>A0ABP1DK24</accession>
<evidence type="ECO:0000313" key="4">
    <source>
        <dbReference type="Proteomes" id="UP001497453"/>
    </source>
</evidence>
<keyword evidence="4" id="KW-1185">Reference proteome</keyword>
<name>A0ABP1DK24_9APHY</name>
<feature type="region of interest" description="Disordered" evidence="1">
    <location>
        <begin position="425"/>
        <end position="467"/>
    </location>
</feature>
<feature type="compositionally biased region" description="Basic and acidic residues" evidence="1">
    <location>
        <begin position="458"/>
        <end position="467"/>
    </location>
</feature>
<sequence>METVSFAPDELAVRRVRSTGDIPGDTDMPTRPPRSRMAPTQRRSEGQSPRTAAYTREQLYAPSGRRSAPLPALDRPDLGGHDHPLTWNAMPQPTVPVEPRPSVVPPRPQAEHTGWVGILMSFLGYAGPNARARRELLSLIWSLFFNLAQFVVVVTLLAYSSHHRSPTEPDLTEWDACDKPLGAWNAIWVVRVTFGATVAYWSWQRDRIVRLAQEQRDHEADPGRPDTLRPVNFGNSPRTSPSFTNNRYGTTQDVRLTHIESVNQLPYSSLYNRLSVTTSLLSMVWFLTAHILAYTSVNTCRRSSPHIWYLTLGILCILYLMVLEIFILGLLVFILGPVVYLAWNLILLCLGRHPLQNPHYIKPEIGKLPKSVVDQIPLVLYIPHPPEDQEPSPDKKSIAFPPAAYSYPPKPPAPTVPRKRRFAFLRRSKKDTTGESTKEGTNGTKMDKGKSKAPASDDQPKTWEDHWEPGEYPFVRLEGNRAACAICLMDFEEPKRKHGGDEAKDERPQDAVAEGGDSGAIQEVQVEEITQEDVDRLRLDHAGDGPQPLRLLACGHVFHVVVRFVNDQSRYQSLLGRRSGEAMIGRTLILHRTRLRSGIRYSTSCTHSLLFSFCFFLDQLLGLSLVSFIPCMT</sequence>
<organism evidence="3 4">
    <name type="scientific">Somion occarium</name>
    <dbReference type="NCBI Taxonomy" id="3059160"/>
    <lineage>
        <taxon>Eukaryota</taxon>
        <taxon>Fungi</taxon>
        <taxon>Dikarya</taxon>
        <taxon>Basidiomycota</taxon>
        <taxon>Agaricomycotina</taxon>
        <taxon>Agaricomycetes</taxon>
        <taxon>Polyporales</taxon>
        <taxon>Cerrenaceae</taxon>
        <taxon>Somion</taxon>
    </lineage>
</organism>
<reference evidence="4" key="1">
    <citation type="submission" date="2024-04" db="EMBL/GenBank/DDBJ databases">
        <authorList>
            <person name="Shaw F."/>
            <person name="Minotto A."/>
        </authorList>
    </citation>
    <scope>NUCLEOTIDE SEQUENCE [LARGE SCALE GENOMIC DNA]</scope>
</reference>
<protein>
    <submittedName>
        <fullName evidence="3">Uncharacterized protein</fullName>
    </submittedName>
</protein>
<dbReference type="Proteomes" id="UP001497453">
    <property type="component" value="Chromosome 4"/>
</dbReference>
<evidence type="ECO:0000313" key="3">
    <source>
        <dbReference type="EMBL" id="CAL1707569.1"/>
    </source>
</evidence>
<feature type="transmembrane region" description="Helical" evidence="2">
    <location>
        <begin position="330"/>
        <end position="348"/>
    </location>
</feature>
<feature type="compositionally biased region" description="Basic and acidic residues" evidence="1">
    <location>
        <begin position="495"/>
        <end position="509"/>
    </location>
</feature>
<feature type="region of interest" description="Disordered" evidence="1">
    <location>
        <begin position="495"/>
        <end position="525"/>
    </location>
</feature>
<evidence type="ECO:0000256" key="1">
    <source>
        <dbReference type="SAM" id="MobiDB-lite"/>
    </source>
</evidence>
<feature type="region of interest" description="Disordered" evidence="1">
    <location>
        <begin position="1"/>
        <end position="107"/>
    </location>
</feature>
<evidence type="ECO:0000256" key="2">
    <source>
        <dbReference type="SAM" id="Phobius"/>
    </source>
</evidence>
<keyword evidence="2" id="KW-1133">Transmembrane helix</keyword>
<feature type="compositionally biased region" description="Basic and acidic residues" evidence="1">
    <location>
        <begin position="74"/>
        <end position="84"/>
    </location>
</feature>
<gene>
    <name evidence="3" type="ORF">GFSPODELE1_LOCUS6436</name>
</gene>
<proteinExistence type="predicted"/>
<feature type="transmembrane region" description="Helical" evidence="2">
    <location>
        <begin position="274"/>
        <end position="294"/>
    </location>
</feature>
<feature type="compositionally biased region" description="Pro residues" evidence="1">
    <location>
        <begin position="93"/>
        <end position="107"/>
    </location>
</feature>
<feature type="transmembrane region" description="Helical" evidence="2">
    <location>
        <begin position="306"/>
        <end position="323"/>
    </location>
</feature>
<feature type="transmembrane region" description="Helical" evidence="2">
    <location>
        <begin position="181"/>
        <end position="203"/>
    </location>
</feature>
<keyword evidence="2" id="KW-0812">Transmembrane</keyword>
<dbReference type="EMBL" id="OZ037947">
    <property type="protein sequence ID" value="CAL1707569.1"/>
    <property type="molecule type" value="Genomic_DNA"/>
</dbReference>